<feature type="domain" description="Methyltransferase type 11" evidence="1">
    <location>
        <begin position="69"/>
        <end position="143"/>
    </location>
</feature>
<dbReference type="InterPro" id="IPR029063">
    <property type="entry name" value="SAM-dependent_MTases_sf"/>
</dbReference>
<evidence type="ECO:0000313" key="2">
    <source>
        <dbReference type="EMBL" id="ABM72546.1"/>
    </source>
</evidence>
<dbReference type="Pfam" id="PF08241">
    <property type="entry name" value="Methyltransf_11"/>
    <property type="match status" value="1"/>
</dbReference>
<dbReference type="GeneID" id="60200948"/>
<evidence type="ECO:0000313" key="3">
    <source>
        <dbReference type="Proteomes" id="UP000001589"/>
    </source>
</evidence>
<dbReference type="AlphaFoldDB" id="A2BXN5"/>
<dbReference type="RefSeq" id="WP_011820643.1">
    <property type="nucleotide sequence ID" value="NC_008817.1"/>
</dbReference>
<evidence type="ECO:0000259" key="1">
    <source>
        <dbReference type="Pfam" id="PF08241"/>
    </source>
</evidence>
<dbReference type="SUPFAM" id="SSF53335">
    <property type="entry name" value="S-adenosyl-L-methionine-dependent methyltransferases"/>
    <property type="match status" value="1"/>
</dbReference>
<reference evidence="2 3" key="1">
    <citation type="journal article" date="2007" name="PLoS Genet.">
        <title>Patterns and implications of gene gain and loss in the evolution of Prochlorococcus.</title>
        <authorList>
            <person name="Kettler G.C."/>
            <person name="Martiny A.C."/>
            <person name="Huang K."/>
            <person name="Zucker J."/>
            <person name="Coleman M.L."/>
            <person name="Rodrigue S."/>
            <person name="Chen F."/>
            <person name="Lapidus A."/>
            <person name="Ferriera S."/>
            <person name="Johnson J."/>
            <person name="Steglich C."/>
            <person name="Church G.M."/>
            <person name="Richardson P."/>
            <person name="Chisholm S.W."/>
        </authorList>
    </citation>
    <scope>NUCLEOTIDE SEQUENCE [LARGE SCALE GENOMIC DNA]</scope>
    <source>
        <strain evidence="2 3">MIT 9515</strain>
    </source>
</reference>
<dbReference type="GO" id="GO:0008757">
    <property type="term" value="F:S-adenosylmethionine-dependent methyltransferase activity"/>
    <property type="evidence" value="ECO:0007669"/>
    <property type="project" value="InterPro"/>
</dbReference>
<dbReference type="STRING" id="167542.P9515_13391"/>
<dbReference type="PANTHER" id="PTHR43036">
    <property type="entry name" value="OSJNBB0011N17.9 PROTEIN"/>
    <property type="match status" value="1"/>
</dbReference>
<dbReference type="Proteomes" id="UP000001589">
    <property type="component" value="Chromosome"/>
</dbReference>
<dbReference type="InterPro" id="IPR013216">
    <property type="entry name" value="Methyltransf_11"/>
</dbReference>
<organism evidence="2 3">
    <name type="scientific">Prochlorococcus marinus (strain MIT 9515)</name>
    <dbReference type="NCBI Taxonomy" id="167542"/>
    <lineage>
        <taxon>Bacteria</taxon>
        <taxon>Bacillati</taxon>
        <taxon>Cyanobacteriota</taxon>
        <taxon>Cyanophyceae</taxon>
        <taxon>Synechococcales</taxon>
        <taxon>Prochlorococcaceae</taxon>
        <taxon>Prochlorococcus</taxon>
    </lineage>
</organism>
<dbReference type="PANTHER" id="PTHR43036:SF2">
    <property type="entry name" value="OS04G0481300 PROTEIN"/>
    <property type="match status" value="1"/>
</dbReference>
<gene>
    <name evidence="2" type="ordered locus">P9515_13391</name>
</gene>
<name>A2BXN5_PROM5</name>
<sequence>MEVLNNYQRQKNDESNDEEFYYSPKFVYHLDSNFRNYLTSLYKNEIKDSSTILDLMSSWDSYLPSEKIYKKVIGHGLNKEELESNKALNSYWTQNFNVNQDIPLESGSVDCCLMVAAWQYLQYPEKLTKEIARILSNRGKIIVSFSNRAFWHKAPNIWTSSTEEERLKYVRKVLITNGFTEPRIIKKFNGQTFNLFTFLKNDPFYCLIATKEKL</sequence>
<dbReference type="KEGG" id="pmc:P9515_13391"/>
<proteinExistence type="predicted"/>
<accession>A2BXN5</accession>
<protein>
    <recommendedName>
        <fullName evidence="1">Methyltransferase type 11 domain-containing protein</fullName>
    </recommendedName>
</protein>
<dbReference type="eggNOG" id="COG2226">
    <property type="taxonomic scope" value="Bacteria"/>
</dbReference>
<dbReference type="EMBL" id="CP000552">
    <property type="protein sequence ID" value="ABM72546.1"/>
    <property type="molecule type" value="Genomic_DNA"/>
</dbReference>
<dbReference type="Gene3D" id="3.40.50.150">
    <property type="entry name" value="Vaccinia Virus protein VP39"/>
    <property type="match status" value="1"/>
</dbReference>
<dbReference type="OrthoDB" id="939937at2"/>
<dbReference type="HOGENOM" id="CLU_072455_1_0_3"/>